<dbReference type="Proteomes" id="UP000886501">
    <property type="component" value="Unassembled WGS sequence"/>
</dbReference>
<accession>A0ACB6Z3B5</accession>
<organism evidence="1 2">
    <name type="scientific">Thelephora ganbajun</name>
    <name type="common">Ganba fungus</name>
    <dbReference type="NCBI Taxonomy" id="370292"/>
    <lineage>
        <taxon>Eukaryota</taxon>
        <taxon>Fungi</taxon>
        <taxon>Dikarya</taxon>
        <taxon>Basidiomycota</taxon>
        <taxon>Agaricomycotina</taxon>
        <taxon>Agaricomycetes</taxon>
        <taxon>Thelephorales</taxon>
        <taxon>Thelephoraceae</taxon>
        <taxon>Thelephora</taxon>
    </lineage>
</organism>
<proteinExistence type="predicted"/>
<evidence type="ECO:0000313" key="2">
    <source>
        <dbReference type="Proteomes" id="UP000886501"/>
    </source>
</evidence>
<comment type="caution">
    <text evidence="1">The sequence shown here is derived from an EMBL/GenBank/DDBJ whole genome shotgun (WGS) entry which is preliminary data.</text>
</comment>
<sequence>MPISPDENSNAPIPDLPEHWDFSGETHPVLFIHQMFCYIGSGCATLQTVWERSHTSAWGTLRRDVADRTQHINIVAGLLLTTIATFCTTQPPENSRLLPYTKTVPYCFLMVAMHLTIGGLIIGSTAVFIIHKASPVWFREVCVSPSAITRCEKCDVGIGYNGFKVSHLDHDDRPLRPLHNCRNVDVVLHTRFGDRKFVFGGPVC</sequence>
<evidence type="ECO:0000313" key="1">
    <source>
        <dbReference type="EMBL" id="KAF9644009.1"/>
    </source>
</evidence>
<protein>
    <submittedName>
        <fullName evidence="1">Uncharacterized protein</fullName>
    </submittedName>
</protein>
<keyword evidence="2" id="KW-1185">Reference proteome</keyword>
<reference evidence="1" key="1">
    <citation type="submission" date="2019-10" db="EMBL/GenBank/DDBJ databases">
        <authorList>
            <consortium name="DOE Joint Genome Institute"/>
            <person name="Kuo A."/>
            <person name="Miyauchi S."/>
            <person name="Kiss E."/>
            <person name="Drula E."/>
            <person name="Kohler A."/>
            <person name="Sanchez-Garcia M."/>
            <person name="Andreopoulos B."/>
            <person name="Barry K.W."/>
            <person name="Bonito G."/>
            <person name="Buee M."/>
            <person name="Carver A."/>
            <person name="Chen C."/>
            <person name="Cichocki N."/>
            <person name="Clum A."/>
            <person name="Culley D."/>
            <person name="Crous P.W."/>
            <person name="Fauchery L."/>
            <person name="Girlanda M."/>
            <person name="Hayes R."/>
            <person name="Keri Z."/>
            <person name="Labutti K."/>
            <person name="Lipzen A."/>
            <person name="Lombard V."/>
            <person name="Magnuson J."/>
            <person name="Maillard F."/>
            <person name="Morin E."/>
            <person name="Murat C."/>
            <person name="Nolan M."/>
            <person name="Ohm R."/>
            <person name="Pangilinan J."/>
            <person name="Pereira M."/>
            <person name="Perotto S."/>
            <person name="Peter M."/>
            <person name="Riley R."/>
            <person name="Sitrit Y."/>
            <person name="Stielow B."/>
            <person name="Szollosi G."/>
            <person name="Zifcakova L."/>
            <person name="Stursova M."/>
            <person name="Spatafora J.W."/>
            <person name="Tedersoo L."/>
            <person name="Vaario L.-M."/>
            <person name="Yamada A."/>
            <person name="Yan M."/>
            <person name="Wang P."/>
            <person name="Xu J."/>
            <person name="Bruns T."/>
            <person name="Baldrian P."/>
            <person name="Vilgalys R."/>
            <person name="Henrissat B."/>
            <person name="Grigoriev I.V."/>
            <person name="Hibbett D."/>
            <person name="Nagy L.G."/>
            <person name="Martin F.M."/>
        </authorList>
    </citation>
    <scope>NUCLEOTIDE SEQUENCE</scope>
    <source>
        <strain evidence="1">P2</strain>
    </source>
</reference>
<gene>
    <name evidence="1" type="ORF">BDM02DRAFT_1246970</name>
</gene>
<dbReference type="EMBL" id="MU118167">
    <property type="protein sequence ID" value="KAF9644009.1"/>
    <property type="molecule type" value="Genomic_DNA"/>
</dbReference>
<name>A0ACB6Z3B5_THEGA</name>
<reference evidence="1" key="2">
    <citation type="journal article" date="2020" name="Nat. Commun.">
        <title>Large-scale genome sequencing of mycorrhizal fungi provides insights into the early evolution of symbiotic traits.</title>
        <authorList>
            <person name="Miyauchi S."/>
            <person name="Kiss E."/>
            <person name="Kuo A."/>
            <person name="Drula E."/>
            <person name="Kohler A."/>
            <person name="Sanchez-Garcia M."/>
            <person name="Morin E."/>
            <person name="Andreopoulos B."/>
            <person name="Barry K.W."/>
            <person name="Bonito G."/>
            <person name="Buee M."/>
            <person name="Carver A."/>
            <person name="Chen C."/>
            <person name="Cichocki N."/>
            <person name="Clum A."/>
            <person name="Culley D."/>
            <person name="Crous P.W."/>
            <person name="Fauchery L."/>
            <person name="Girlanda M."/>
            <person name="Hayes R.D."/>
            <person name="Keri Z."/>
            <person name="LaButti K."/>
            <person name="Lipzen A."/>
            <person name="Lombard V."/>
            <person name="Magnuson J."/>
            <person name="Maillard F."/>
            <person name="Murat C."/>
            <person name="Nolan M."/>
            <person name="Ohm R.A."/>
            <person name="Pangilinan J."/>
            <person name="Pereira M.F."/>
            <person name="Perotto S."/>
            <person name="Peter M."/>
            <person name="Pfister S."/>
            <person name="Riley R."/>
            <person name="Sitrit Y."/>
            <person name="Stielow J.B."/>
            <person name="Szollosi G."/>
            <person name="Zifcakova L."/>
            <person name="Stursova M."/>
            <person name="Spatafora J.W."/>
            <person name="Tedersoo L."/>
            <person name="Vaario L.M."/>
            <person name="Yamada A."/>
            <person name="Yan M."/>
            <person name="Wang P."/>
            <person name="Xu J."/>
            <person name="Bruns T."/>
            <person name="Baldrian P."/>
            <person name="Vilgalys R."/>
            <person name="Dunand C."/>
            <person name="Henrissat B."/>
            <person name="Grigoriev I.V."/>
            <person name="Hibbett D."/>
            <person name="Nagy L.G."/>
            <person name="Martin F.M."/>
        </authorList>
    </citation>
    <scope>NUCLEOTIDE SEQUENCE</scope>
    <source>
        <strain evidence="1">P2</strain>
    </source>
</reference>